<feature type="compositionally biased region" description="Basic residues" evidence="11">
    <location>
        <begin position="441"/>
        <end position="454"/>
    </location>
</feature>
<dbReference type="Pfam" id="PF14714">
    <property type="entry name" value="KH_dom-like"/>
    <property type="match status" value="1"/>
</dbReference>
<keyword evidence="14" id="KW-1185">Reference proteome</keyword>
<dbReference type="InterPro" id="IPR006073">
    <property type="entry name" value="GTP-bd"/>
</dbReference>
<evidence type="ECO:0000313" key="14">
    <source>
        <dbReference type="Proteomes" id="UP001409585"/>
    </source>
</evidence>
<comment type="subunit">
    <text evidence="8">Associates with the 50S ribosomal subunit.</text>
</comment>
<evidence type="ECO:0000256" key="10">
    <source>
        <dbReference type="RuleBase" id="RU004481"/>
    </source>
</evidence>
<comment type="function">
    <text evidence="8 10">GTPase that plays an essential role in the late steps of ribosome biogenesis.</text>
</comment>
<evidence type="ECO:0000256" key="9">
    <source>
        <dbReference type="PROSITE-ProRule" id="PRU01049"/>
    </source>
</evidence>
<dbReference type="PANTHER" id="PTHR43834">
    <property type="entry name" value="GTPASE DER"/>
    <property type="match status" value="1"/>
</dbReference>
<feature type="domain" description="EngA-type G" evidence="12">
    <location>
        <begin position="176"/>
        <end position="349"/>
    </location>
</feature>
<comment type="similarity">
    <text evidence="1 8 9 10">Belongs to the TRAFAC class TrmE-Era-EngA-EngB-Septin-like GTPase superfamily. EngA (Der) GTPase family.</text>
</comment>
<sequence>MLPVIALVGRPNVGKSTLFNQITRSRDALVADFPGLTRDRKYGEANMFGRRFIVVDTGGLSGDERGIDTAMASQSIAAIDEADLVLFVVDSRAGLTSVDQQIAEHLRKSGKKTFIVANKIDGVNHDVAMAPFYELALGDLYPTTATHGRGVKTLMTEVLDSLPEDESEQEEESDRLKIAVVGRPNVGKSTLVNRLLGEDRVVVYDHPGTTRDSIYIDYERDEKPFTLIDTAGVRRRKNVSLVVEKFSIVKTLQAIADANVVVLLMDATEGIVDQDLHLMGQVIDAGRGLVLALNKWDGLESEHKSYVKNELERRLQFVDYADMHFISALHGTNVGHLYESIEQAYESAKVKLSTNQLTRILEDAVSVHQPPLINGRRIKLRYAHTGGHNPPIIVIHGNQTEAVPAHYKRYLEKTFRRVLDLHGTPLRIEFKTTENPYANKAKPKIKPNAKSRAKGKSETTNKAALANKKINKRANRRSKQTPRQGR</sequence>
<keyword evidence="6 8" id="KW-0342">GTP-binding</keyword>
<dbReference type="CDD" id="cd01894">
    <property type="entry name" value="EngA1"/>
    <property type="match status" value="1"/>
</dbReference>
<feature type="binding site" evidence="8">
    <location>
        <begin position="118"/>
        <end position="121"/>
    </location>
    <ligand>
        <name>GTP</name>
        <dbReference type="ChEBI" id="CHEBI:37565"/>
        <label>1</label>
    </ligand>
</feature>
<dbReference type="SUPFAM" id="SSF52540">
    <property type="entry name" value="P-loop containing nucleoside triphosphate hydrolases"/>
    <property type="match status" value="2"/>
</dbReference>
<dbReference type="Gene3D" id="3.30.300.20">
    <property type="match status" value="1"/>
</dbReference>
<dbReference type="Pfam" id="PF01926">
    <property type="entry name" value="MMR_HSR1"/>
    <property type="match status" value="2"/>
</dbReference>
<reference evidence="14" key="1">
    <citation type="journal article" date="2019" name="Int. J. Syst. Evol. Microbiol.">
        <title>The Global Catalogue of Microorganisms (GCM) 10K type strain sequencing project: providing services to taxonomists for standard genome sequencing and annotation.</title>
        <authorList>
            <consortium name="The Broad Institute Genomics Platform"/>
            <consortium name="The Broad Institute Genome Sequencing Center for Infectious Disease"/>
            <person name="Wu L."/>
            <person name="Ma J."/>
        </authorList>
    </citation>
    <scope>NUCLEOTIDE SEQUENCE [LARGE SCALE GENOMIC DNA]</scope>
    <source>
        <strain evidence="14">JCM 19134</strain>
    </source>
</reference>
<evidence type="ECO:0000313" key="13">
    <source>
        <dbReference type="EMBL" id="GAA4935967.1"/>
    </source>
</evidence>
<organism evidence="13 14">
    <name type="scientific">Halioxenophilus aromaticivorans</name>
    <dbReference type="NCBI Taxonomy" id="1306992"/>
    <lineage>
        <taxon>Bacteria</taxon>
        <taxon>Pseudomonadati</taxon>
        <taxon>Pseudomonadota</taxon>
        <taxon>Gammaproteobacteria</taxon>
        <taxon>Alteromonadales</taxon>
        <taxon>Alteromonadaceae</taxon>
        <taxon>Halioxenophilus</taxon>
    </lineage>
</organism>
<protein>
    <recommendedName>
        <fullName evidence="2 8">GTPase Der</fullName>
    </recommendedName>
    <alternativeName>
        <fullName evidence="7 8">GTP-binding protein EngA</fullName>
    </alternativeName>
</protein>
<proteinExistence type="inferred from homology"/>
<keyword evidence="5 8" id="KW-0547">Nucleotide-binding</keyword>
<evidence type="ECO:0000256" key="2">
    <source>
        <dbReference type="ARBA" id="ARBA00020953"/>
    </source>
</evidence>
<dbReference type="InterPro" id="IPR015946">
    <property type="entry name" value="KH_dom-like_a/b"/>
</dbReference>
<keyword evidence="4 10" id="KW-0677">Repeat</keyword>
<dbReference type="Gene3D" id="3.40.50.300">
    <property type="entry name" value="P-loop containing nucleotide triphosphate hydrolases"/>
    <property type="match status" value="2"/>
</dbReference>
<dbReference type="InterPro" id="IPR031166">
    <property type="entry name" value="G_ENGA"/>
</dbReference>
<dbReference type="PROSITE" id="PS51712">
    <property type="entry name" value="G_ENGA"/>
    <property type="match status" value="2"/>
</dbReference>
<feature type="binding site" evidence="8">
    <location>
        <begin position="9"/>
        <end position="16"/>
    </location>
    <ligand>
        <name>GTP</name>
        <dbReference type="ChEBI" id="CHEBI:37565"/>
        <label>1</label>
    </ligand>
</feature>
<evidence type="ECO:0000256" key="3">
    <source>
        <dbReference type="ARBA" id="ARBA00022517"/>
    </source>
</evidence>
<evidence type="ECO:0000256" key="6">
    <source>
        <dbReference type="ARBA" id="ARBA00023134"/>
    </source>
</evidence>
<dbReference type="PIRSF" id="PIRSF006485">
    <property type="entry name" value="GTP-binding_EngA"/>
    <property type="match status" value="1"/>
</dbReference>
<evidence type="ECO:0000256" key="5">
    <source>
        <dbReference type="ARBA" id="ARBA00022741"/>
    </source>
</evidence>
<dbReference type="FunFam" id="3.40.50.300:FF:000040">
    <property type="entry name" value="GTPase Der"/>
    <property type="match status" value="1"/>
</dbReference>
<dbReference type="FunFam" id="3.40.50.300:FF:000057">
    <property type="entry name" value="GTPase Der"/>
    <property type="match status" value="1"/>
</dbReference>
<dbReference type="FunFam" id="3.30.300.20:FF:000004">
    <property type="entry name" value="GTPase Der"/>
    <property type="match status" value="1"/>
</dbReference>
<comment type="caution">
    <text evidence="13">The sequence shown here is derived from an EMBL/GenBank/DDBJ whole genome shotgun (WGS) entry which is preliminary data.</text>
</comment>
<feature type="binding site" evidence="8">
    <location>
        <begin position="229"/>
        <end position="233"/>
    </location>
    <ligand>
        <name>GTP</name>
        <dbReference type="ChEBI" id="CHEBI:37565"/>
        <label>2</label>
    </ligand>
</feature>
<dbReference type="Proteomes" id="UP001409585">
    <property type="component" value="Unassembled WGS sequence"/>
</dbReference>
<dbReference type="HAMAP" id="MF_00195">
    <property type="entry name" value="GTPase_Der"/>
    <property type="match status" value="1"/>
</dbReference>
<evidence type="ECO:0000256" key="8">
    <source>
        <dbReference type="HAMAP-Rule" id="MF_00195"/>
    </source>
</evidence>
<feature type="region of interest" description="Disordered" evidence="11">
    <location>
        <begin position="434"/>
        <end position="486"/>
    </location>
</feature>
<feature type="domain" description="EngA-type G" evidence="12">
    <location>
        <begin position="3"/>
        <end position="166"/>
    </location>
</feature>
<dbReference type="InterPro" id="IPR005225">
    <property type="entry name" value="Small_GTP-bd"/>
</dbReference>
<dbReference type="InterPro" id="IPR032859">
    <property type="entry name" value="KH_dom-like"/>
</dbReference>
<feature type="binding site" evidence="8">
    <location>
        <begin position="294"/>
        <end position="297"/>
    </location>
    <ligand>
        <name>GTP</name>
        <dbReference type="ChEBI" id="CHEBI:37565"/>
        <label>2</label>
    </ligand>
</feature>
<dbReference type="SMART" id="SM00382">
    <property type="entry name" value="AAA"/>
    <property type="match status" value="2"/>
</dbReference>
<dbReference type="RefSeq" id="WP_345418597.1">
    <property type="nucleotide sequence ID" value="NZ_AP031496.1"/>
</dbReference>
<evidence type="ECO:0000256" key="4">
    <source>
        <dbReference type="ARBA" id="ARBA00022737"/>
    </source>
</evidence>
<name>A0AAV3TZU5_9ALTE</name>
<dbReference type="NCBIfam" id="TIGR03594">
    <property type="entry name" value="GTPase_EngA"/>
    <property type="match status" value="1"/>
</dbReference>
<dbReference type="InterPro" id="IPR003593">
    <property type="entry name" value="AAA+_ATPase"/>
</dbReference>
<feature type="binding site" evidence="8">
    <location>
        <begin position="182"/>
        <end position="189"/>
    </location>
    <ligand>
        <name>GTP</name>
        <dbReference type="ChEBI" id="CHEBI:37565"/>
        <label>2</label>
    </ligand>
</feature>
<feature type="compositionally biased region" description="Basic residues" evidence="11">
    <location>
        <begin position="469"/>
        <end position="486"/>
    </location>
</feature>
<dbReference type="PRINTS" id="PR00326">
    <property type="entry name" value="GTP1OBG"/>
</dbReference>
<dbReference type="CDD" id="cd01895">
    <property type="entry name" value="EngA2"/>
    <property type="match status" value="1"/>
</dbReference>
<dbReference type="NCBIfam" id="TIGR00231">
    <property type="entry name" value="small_GTP"/>
    <property type="match status" value="2"/>
</dbReference>
<dbReference type="AlphaFoldDB" id="A0AAV3TZU5"/>
<dbReference type="InterPro" id="IPR027417">
    <property type="entry name" value="P-loop_NTPase"/>
</dbReference>
<dbReference type="InterPro" id="IPR016484">
    <property type="entry name" value="GTPase_Der"/>
</dbReference>
<evidence type="ECO:0000256" key="7">
    <source>
        <dbReference type="ARBA" id="ARBA00032345"/>
    </source>
</evidence>
<dbReference type="GO" id="GO:0043022">
    <property type="term" value="F:ribosome binding"/>
    <property type="evidence" value="ECO:0007669"/>
    <property type="project" value="TreeGrafter"/>
</dbReference>
<keyword evidence="3 8" id="KW-0690">Ribosome biogenesis</keyword>
<dbReference type="EMBL" id="BAABLX010000007">
    <property type="protein sequence ID" value="GAA4935967.1"/>
    <property type="molecule type" value="Genomic_DNA"/>
</dbReference>
<evidence type="ECO:0000256" key="11">
    <source>
        <dbReference type="SAM" id="MobiDB-lite"/>
    </source>
</evidence>
<evidence type="ECO:0000256" key="1">
    <source>
        <dbReference type="ARBA" id="ARBA00008279"/>
    </source>
</evidence>
<gene>
    <name evidence="8 13" type="primary">der</name>
    <name evidence="13" type="ORF">GCM10025791_12040</name>
</gene>
<accession>A0AAV3TZU5</accession>
<dbReference type="GO" id="GO:0005525">
    <property type="term" value="F:GTP binding"/>
    <property type="evidence" value="ECO:0007669"/>
    <property type="project" value="UniProtKB-UniRule"/>
</dbReference>
<feature type="binding site" evidence="8">
    <location>
        <begin position="56"/>
        <end position="60"/>
    </location>
    <ligand>
        <name>GTP</name>
        <dbReference type="ChEBI" id="CHEBI:37565"/>
        <label>1</label>
    </ligand>
</feature>
<evidence type="ECO:0000259" key="12">
    <source>
        <dbReference type="PROSITE" id="PS51712"/>
    </source>
</evidence>
<dbReference type="PANTHER" id="PTHR43834:SF6">
    <property type="entry name" value="GTPASE DER"/>
    <property type="match status" value="1"/>
</dbReference>
<dbReference type="GO" id="GO:0042254">
    <property type="term" value="P:ribosome biogenesis"/>
    <property type="evidence" value="ECO:0007669"/>
    <property type="project" value="UniProtKB-KW"/>
</dbReference>